<dbReference type="EMBL" id="HACG01002942">
    <property type="protein sequence ID" value="CEK49807.1"/>
    <property type="molecule type" value="Transcribed_RNA"/>
</dbReference>
<evidence type="ECO:0000313" key="1">
    <source>
        <dbReference type="EMBL" id="CEK49807.1"/>
    </source>
</evidence>
<protein>
    <submittedName>
        <fullName evidence="1">Uncharacterized protein</fullName>
    </submittedName>
</protein>
<proteinExistence type="predicted"/>
<name>A0A0B6Y0H7_9EUPU</name>
<accession>A0A0B6Y0H7</accession>
<organism evidence="1">
    <name type="scientific">Arion vulgaris</name>
    <dbReference type="NCBI Taxonomy" id="1028688"/>
    <lineage>
        <taxon>Eukaryota</taxon>
        <taxon>Metazoa</taxon>
        <taxon>Spiralia</taxon>
        <taxon>Lophotrochozoa</taxon>
        <taxon>Mollusca</taxon>
        <taxon>Gastropoda</taxon>
        <taxon>Heterobranchia</taxon>
        <taxon>Euthyneura</taxon>
        <taxon>Panpulmonata</taxon>
        <taxon>Eupulmonata</taxon>
        <taxon>Stylommatophora</taxon>
        <taxon>Helicina</taxon>
        <taxon>Arionoidea</taxon>
        <taxon>Arionidae</taxon>
        <taxon>Arion</taxon>
    </lineage>
</organism>
<dbReference type="AlphaFoldDB" id="A0A0B6Y0H7"/>
<sequence length="126" mass="13573">MPFTENTYCHDIVTAATNSSDNRMRELEDIVHCSLTSDQIPTSSSSIADTPAQTGTSCTSCSALPSVTDSTQDLLKHSNQNRSISCLPPREYQAAVQLEYGTHILPPPTLLPAFNLPTASSNECDV</sequence>
<reference evidence="1" key="1">
    <citation type="submission" date="2014-12" db="EMBL/GenBank/DDBJ databases">
        <title>Insight into the proteome of Arion vulgaris.</title>
        <authorList>
            <person name="Aradska J."/>
            <person name="Bulat T."/>
            <person name="Smidak R."/>
            <person name="Sarate P."/>
            <person name="Gangsoo J."/>
            <person name="Sialana F."/>
            <person name="Bilban M."/>
            <person name="Lubec G."/>
        </authorList>
    </citation>
    <scope>NUCLEOTIDE SEQUENCE</scope>
    <source>
        <tissue evidence="1">Skin</tissue>
    </source>
</reference>
<gene>
    <name evidence="1" type="primary">ORF8910</name>
</gene>